<protein>
    <submittedName>
        <fullName evidence="4">Tetratricopeptide repeat protein</fullName>
    </submittedName>
</protein>
<dbReference type="Gene3D" id="1.25.40.10">
    <property type="entry name" value="Tetratricopeptide repeat domain"/>
    <property type="match status" value="2"/>
</dbReference>
<dbReference type="PANTHER" id="PTHR44186">
    <property type="match status" value="1"/>
</dbReference>
<name>A0A7T3V507_9SPIR</name>
<keyword evidence="5" id="KW-1185">Reference proteome</keyword>
<dbReference type="RefSeq" id="WP_177528744.1">
    <property type="nucleotide sequence ID" value="NZ_CBCSHE010000005.1"/>
</dbReference>
<keyword evidence="1" id="KW-0677">Repeat</keyword>
<dbReference type="PROSITE" id="PS50005">
    <property type="entry name" value="TPR"/>
    <property type="match status" value="2"/>
</dbReference>
<keyword evidence="2 3" id="KW-0802">TPR repeat</keyword>
<sequence length="176" mass="20070">MLESSEKLNNQAIRLAAKGQFPEAIACLKRAITMENQNYLLWFNLAVTYRDAGELAAARKAMECAYRMNPYDDEVIETLANLCYTMHCYDDAKAYGAAGLLHNPDNPRIWNTVGVVYFNESDYISASEAFEHAITLNPYYYDAMFNLRDTYEELGNKAGYEECAERLKNLKPGDEQ</sequence>
<dbReference type="PANTHER" id="PTHR44186:SF1">
    <property type="entry name" value="BARDET-BIEDL SYNDROME 4 PROTEIN"/>
    <property type="match status" value="1"/>
</dbReference>
<feature type="repeat" description="TPR" evidence="3">
    <location>
        <begin position="39"/>
        <end position="72"/>
    </location>
</feature>
<dbReference type="EMBL" id="CP064936">
    <property type="protein sequence ID" value="QQA00881.1"/>
    <property type="molecule type" value="Genomic_DNA"/>
</dbReference>
<proteinExistence type="predicted"/>
<dbReference type="KEGG" id="tper:IWA51_11595"/>
<organism evidence="4 5">
    <name type="scientific">Treponema peruense</name>
    <dbReference type="NCBI Taxonomy" id="2787628"/>
    <lineage>
        <taxon>Bacteria</taxon>
        <taxon>Pseudomonadati</taxon>
        <taxon>Spirochaetota</taxon>
        <taxon>Spirochaetia</taxon>
        <taxon>Spirochaetales</taxon>
        <taxon>Treponemataceae</taxon>
        <taxon>Treponema</taxon>
    </lineage>
</organism>
<feature type="repeat" description="TPR" evidence="3">
    <location>
        <begin position="107"/>
        <end position="140"/>
    </location>
</feature>
<evidence type="ECO:0000256" key="3">
    <source>
        <dbReference type="PROSITE-ProRule" id="PRU00339"/>
    </source>
</evidence>
<evidence type="ECO:0000256" key="2">
    <source>
        <dbReference type="ARBA" id="ARBA00022803"/>
    </source>
</evidence>
<dbReference type="SUPFAM" id="SSF48452">
    <property type="entry name" value="TPR-like"/>
    <property type="match status" value="1"/>
</dbReference>
<dbReference type="InterPro" id="IPR019734">
    <property type="entry name" value="TPR_rpt"/>
</dbReference>
<accession>A0A7T3V507</accession>
<dbReference type="InterPro" id="IPR011990">
    <property type="entry name" value="TPR-like_helical_dom_sf"/>
</dbReference>
<dbReference type="Proteomes" id="UP000595224">
    <property type="component" value="Chromosome"/>
</dbReference>
<dbReference type="Pfam" id="PF13432">
    <property type="entry name" value="TPR_16"/>
    <property type="match status" value="1"/>
</dbReference>
<evidence type="ECO:0000256" key="1">
    <source>
        <dbReference type="ARBA" id="ARBA00022737"/>
    </source>
</evidence>
<dbReference type="Pfam" id="PF13181">
    <property type="entry name" value="TPR_8"/>
    <property type="match status" value="1"/>
</dbReference>
<evidence type="ECO:0000313" key="5">
    <source>
        <dbReference type="Proteomes" id="UP000595224"/>
    </source>
</evidence>
<gene>
    <name evidence="4" type="ORF">IWA51_11595</name>
</gene>
<dbReference type="SMART" id="SM00028">
    <property type="entry name" value="TPR"/>
    <property type="match status" value="4"/>
</dbReference>
<reference evidence="4 5" key="1">
    <citation type="submission" date="2020-11" db="EMBL/GenBank/DDBJ databases">
        <title>Treponema Peruensis nv. sp., first commensal Treponema isolated from human feces.</title>
        <authorList>
            <person name="Belkhou C."/>
            <person name="Raes J."/>
        </authorList>
    </citation>
    <scope>NUCLEOTIDE SEQUENCE [LARGE SCALE GENOMIC DNA]</scope>
    <source>
        <strain evidence="4 5">RCC2812</strain>
    </source>
</reference>
<dbReference type="AlphaFoldDB" id="A0A7T3V507"/>
<evidence type="ECO:0000313" key="4">
    <source>
        <dbReference type="EMBL" id="QQA00881.1"/>
    </source>
</evidence>